<dbReference type="AlphaFoldDB" id="A0A6C0LRC7"/>
<evidence type="ECO:0000259" key="1">
    <source>
        <dbReference type="Pfam" id="PF04765"/>
    </source>
</evidence>
<reference evidence="2" key="1">
    <citation type="journal article" date="2020" name="Nature">
        <title>Giant virus diversity and host interactions through global metagenomics.</title>
        <authorList>
            <person name="Schulz F."/>
            <person name="Roux S."/>
            <person name="Paez-Espino D."/>
            <person name="Jungbluth S."/>
            <person name="Walsh D.A."/>
            <person name="Denef V.J."/>
            <person name="McMahon K.D."/>
            <person name="Konstantinidis K.T."/>
            <person name="Eloe-Fadrosh E.A."/>
            <person name="Kyrpides N.C."/>
            <person name="Woyke T."/>
        </authorList>
    </citation>
    <scope>NUCLEOTIDE SEQUENCE</scope>
    <source>
        <strain evidence="2">GVMAG-S-1016704-121</strain>
    </source>
</reference>
<feature type="domain" description="TOD1/MUCI70 glycosyltransferase-like" evidence="1">
    <location>
        <begin position="106"/>
        <end position="234"/>
    </location>
</feature>
<evidence type="ECO:0000313" key="2">
    <source>
        <dbReference type="EMBL" id="QHU33426.1"/>
    </source>
</evidence>
<name>A0A6C0LRC7_9ZZZZ</name>
<proteinExistence type="predicted"/>
<accession>A0A6C0LRC7</accession>
<dbReference type="EMBL" id="MN740557">
    <property type="protein sequence ID" value="QHU33426.1"/>
    <property type="molecule type" value="Genomic_DNA"/>
</dbReference>
<dbReference type="InterPro" id="IPR048354">
    <property type="entry name" value="TOD1_MUCI70_glycTrfase_dom"/>
</dbReference>
<organism evidence="2">
    <name type="scientific">viral metagenome</name>
    <dbReference type="NCBI Taxonomy" id="1070528"/>
    <lineage>
        <taxon>unclassified sequences</taxon>
        <taxon>metagenomes</taxon>
        <taxon>organismal metagenomes</taxon>
    </lineage>
</organism>
<dbReference type="Pfam" id="PF04765">
    <property type="entry name" value="TOD1_MUCI70"/>
    <property type="match status" value="1"/>
</dbReference>
<sequence>MYSSIINDAARTCKLIIITVIYYNNPCSIKPPVNIHKNCALVFVNDKYHHTSGWTSISHIYNRSDMPRSAHLIKTSIGKVHHSSTIIYADYKITSKISADVQCLSNLIKPQYTMAVTKHPQFDTRSTLGEITETIYHMANRKMEISTFSDIIRQHDRIRTYGDYNMSQTHIMPDTYFIIWTVPSNDAFVFSQQWTNEVARYSMREQINFDFIAKRTNMNFQWLDTMSPFTCEFKQQPISYCI</sequence>
<protein>
    <recommendedName>
        <fullName evidence="1">TOD1/MUCI70 glycosyltransferase-like domain-containing protein</fullName>
    </recommendedName>
</protein>